<name>A0A0E9P9S2_ANGAN</name>
<accession>A0A0E9P9S2</accession>
<dbReference type="AlphaFoldDB" id="A0A0E9P9S2"/>
<evidence type="ECO:0000313" key="1">
    <source>
        <dbReference type="EMBL" id="JAH01239.1"/>
    </source>
</evidence>
<proteinExistence type="predicted"/>
<protein>
    <submittedName>
        <fullName evidence="1">Uncharacterized protein</fullName>
    </submittedName>
</protein>
<dbReference type="EMBL" id="GBXM01107338">
    <property type="protein sequence ID" value="JAH01239.1"/>
    <property type="molecule type" value="Transcribed_RNA"/>
</dbReference>
<reference evidence="1" key="1">
    <citation type="submission" date="2014-11" db="EMBL/GenBank/DDBJ databases">
        <authorList>
            <person name="Amaro Gonzalez C."/>
        </authorList>
    </citation>
    <scope>NUCLEOTIDE SEQUENCE</scope>
</reference>
<organism evidence="1">
    <name type="scientific">Anguilla anguilla</name>
    <name type="common">European freshwater eel</name>
    <name type="synonym">Muraena anguilla</name>
    <dbReference type="NCBI Taxonomy" id="7936"/>
    <lineage>
        <taxon>Eukaryota</taxon>
        <taxon>Metazoa</taxon>
        <taxon>Chordata</taxon>
        <taxon>Craniata</taxon>
        <taxon>Vertebrata</taxon>
        <taxon>Euteleostomi</taxon>
        <taxon>Actinopterygii</taxon>
        <taxon>Neopterygii</taxon>
        <taxon>Teleostei</taxon>
        <taxon>Anguilliformes</taxon>
        <taxon>Anguillidae</taxon>
        <taxon>Anguilla</taxon>
    </lineage>
</organism>
<reference evidence="1" key="2">
    <citation type="journal article" date="2015" name="Fish Shellfish Immunol.">
        <title>Early steps in the European eel (Anguilla anguilla)-Vibrio vulnificus interaction in the gills: Role of the RtxA13 toxin.</title>
        <authorList>
            <person name="Callol A."/>
            <person name="Pajuelo D."/>
            <person name="Ebbesson L."/>
            <person name="Teles M."/>
            <person name="MacKenzie S."/>
            <person name="Amaro C."/>
        </authorList>
    </citation>
    <scope>NUCLEOTIDE SEQUENCE</scope>
</reference>
<sequence>MHLCLVFRVPHVKQGFKQLKMLGSEN</sequence>